<dbReference type="InterPro" id="IPR001991">
    <property type="entry name" value="Na-dicarboxylate_symporter"/>
</dbReference>
<reference evidence="7 8" key="1">
    <citation type="submission" date="2017-05" db="EMBL/GenBank/DDBJ databases">
        <authorList>
            <person name="Varghese N."/>
            <person name="Submissions S."/>
        </authorList>
    </citation>
    <scope>NUCLEOTIDE SEQUENCE [LARGE SCALE GENOMIC DNA]</scope>
    <source>
        <strain evidence="7 8">DSM 26001</strain>
    </source>
</reference>
<feature type="transmembrane region" description="Helical" evidence="6">
    <location>
        <begin position="124"/>
        <end position="141"/>
    </location>
</feature>
<dbReference type="InterPro" id="IPR036458">
    <property type="entry name" value="Na:dicarbo_symporter_sf"/>
</dbReference>
<dbReference type="SUPFAM" id="SSF118215">
    <property type="entry name" value="Proton glutamate symport protein"/>
    <property type="match status" value="1"/>
</dbReference>
<evidence type="ECO:0000256" key="2">
    <source>
        <dbReference type="ARBA" id="ARBA00022448"/>
    </source>
</evidence>
<feature type="transmembrane region" description="Helical" evidence="6">
    <location>
        <begin position="162"/>
        <end position="183"/>
    </location>
</feature>
<sequence length="396" mass="40281">MLQVLCALALGLLLGWAEPALAVRFKPLSDGFIFVIGLLVVPIVFVTVTSGLAGMGSLRRMGRTGFCALLYFEAMSALSLATGLCAGWLVQPGERLDAIGAGAPAAAAPTAGVAWAHMLGASPVLQALLAALACALLLTAFGRRAAGVQRACQRAANGLFRLVRLVLKAAPLAAFGAIAYAAGRHGPGSIGALATLVAALYLASALFIVTAMGAIAWLCGFSLPRLLLALREELVLAATTSSSVAAMPGLMQKLEKAGCPRTLVAAVVPAGYSFNLNGSNIYLGMGLVFLAQLQHAPLSWGICANMLAMLMLMSKGASGVAGAAFMVLAASAAVLPAGSEAGLALLLGVERLLKCRVLANLTGNAVACLAIAAWSGQLDYRALVESGIGRRQVASI</sequence>
<dbReference type="Pfam" id="PF00375">
    <property type="entry name" value="SDF"/>
    <property type="match status" value="1"/>
</dbReference>
<keyword evidence="2" id="KW-0813">Transport</keyword>
<feature type="transmembrane region" description="Helical" evidence="6">
    <location>
        <begin position="323"/>
        <end position="345"/>
    </location>
</feature>
<dbReference type="PRINTS" id="PR00173">
    <property type="entry name" value="EDTRNSPORT"/>
</dbReference>
<dbReference type="PANTHER" id="PTHR42865:SF1">
    <property type="entry name" value="AEROBIC C4-DICARBOXYLATE TRANSPORT PROTEIN"/>
    <property type="match status" value="1"/>
</dbReference>
<protein>
    <submittedName>
        <fullName evidence="7">Aerobic C4-dicarboxylate transport protein</fullName>
    </submittedName>
</protein>
<evidence type="ECO:0000256" key="6">
    <source>
        <dbReference type="SAM" id="Phobius"/>
    </source>
</evidence>
<feature type="transmembrane region" description="Helical" evidence="6">
    <location>
        <begin position="32"/>
        <end position="54"/>
    </location>
</feature>
<organism evidence="7 8">
    <name type="scientific">Noviherbaspirillum suwonense</name>
    <dbReference type="NCBI Taxonomy" id="1224511"/>
    <lineage>
        <taxon>Bacteria</taxon>
        <taxon>Pseudomonadati</taxon>
        <taxon>Pseudomonadota</taxon>
        <taxon>Betaproteobacteria</taxon>
        <taxon>Burkholderiales</taxon>
        <taxon>Oxalobacteraceae</taxon>
        <taxon>Noviherbaspirillum</taxon>
    </lineage>
</organism>
<comment type="caution">
    <text evidence="7">The sequence shown here is derived from an EMBL/GenBank/DDBJ whole genome shotgun (WGS) entry which is preliminary data.</text>
</comment>
<evidence type="ECO:0000256" key="4">
    <source>
        <dbReference type="ARBA" id="ARBA00022989"/>
    </source>
</evidence>
<keyword evidence="3 6" id="KW-0812">Transmembrane</keyword>
<keyword evidence="8" id="KW-1185">Reference proteome</keyword>
<keyword evidence="5 6" id="KW-0472">Membrane</keyword>
<dbReference type="PANTHER" id="PTHR42865">
    <property type="entry name" value="PROTON/GLUTAMATE-ASPARTATE SYMPORTER"/>
    <property type="match status" value="1"/>
</dbReference>
<evidence type="ECO:0000256" key="5">
    <source>
        <dbReference type="ARBA" id="ARBA00023136"/>
    </source>
</evidence>
<proteinExistence type="predicted"/>
<feature type="transmembrane region" description="Helical" evidence="6">
    <location>
        <begin position="189"/>
        <end position="222"/>
    </location>
</feature>
<feature type="transmembrane region" description="Helical" evidence="6">
    <location>
        <begin position="234"/>
        <end position="251"/>
    </location>
</feature>
<evidence type="ECO:0000313" key="8">
    <source>
        <dbReference type="Proteomes" id="UP001158049"/>
    </source>
</evidence>
<keyword evidence="4 6" id="KW-1133">Transmembrane helix</keyword>
<feature type="transmembrane region" description="Helical" evidence="6">
    <location>
        <begin position="66"/>
        <end position="90"/>
    </location>
</feature>
<dbReference type="Gene3D" id="1.10.3860.10">
    <property type="entry name" value="Sodium:dicarboxylate symporter"/>
    <property type="match status" value="1"/>
</dbReference>
<gene>
    <name evidence="7" type="ORF">SAMN06295970_11310</name>
</gene>
<evidence type="ECO:0000256" key="3">
    <source>
        <dbReference type="ARBA" id="ARBA00022692"/>
    </source>
</evidence>
<evidence type="ECO:0000313" key="7">
    <source>
        <dbReference type="EMBL" id="SMP67595.1"/>
    </source>
</evidence>
<name>A0ABY1QH32_9BURK</name>
<dbReference type="Proteomes" id="UP001158049">
    <property type="component" value="Unassembled WGS sequence"/>
</dbReference>
<comment type="subcellular location">
    <subcellularLocation>
        <location evidence="1">Membrane</location>
        <topology evidence="1">Multi-pass membrane protein</topology>
    </subcellularLocation>
</comment>
<evidence type="ECO:0000256" key="1">
    <source>
        <dbReference type="ARBA" id="ARBA00004141"/>
    </source>
</evidence>
<accession>A0ABY1QH32</accession>
<dbReference type="EMBL" id="FXUL01000013">
    <property type="protein sequence ID" value="SMP67595.1"/>
    <property type="molecule type" value="Genomic_DNA"/>
</dbReference>